<dbReference type="Gene3D" id="1.25.10.10">
    <property type="entry name" value="Leucine-rich Repeat Variant"/>
    <property type="match status" value="1"/>
</dbReference>
<dbReference type="PANTHER" id="PTHR12984:SF3">
    <property type="entry name" value="N-TERMINAL KINASE-LIKE PROTEIN"/>
    <property type="match status" value="1"/>
</dbReference>
<evidence type="ECO:0000256" key="1">
    <source>
        <dbReference type="SAM" id="MobiDB-lite"/>
    </source>
</evidence>
<dbReference type="AlphaFoldDB" id="A0A183D6L2"/>
<proteinExistence type="predicted"/>
<protein>
    <submittedName>
        <fullName evidence="2">Adaptin_N domain-containing protein</fullName>
    </submittedName>
</protein>
<feature type="compositionally biased region" description="Basic and acidic residues" evidence="1">
    <location>
        <begin position="219"/>
        <end position="228"/>
    </location>
</feature>
<dbReference type="InterPro" id="IPR016024">
    <property type="entry name" value="ARM-type_fold"/>
</dbReference>
<feature type="compositionally biased region" description="Basic and acidic residues" evidence="1">
    <location>
        <begin position="178"/>
        <end position="195"/>
    </location>
</feature>
<dbReference type="InterPro" id="IPR051177">
    <property type="entry name" value="CIK-Related_Protein"/>
</dbReference>
<evidence type="ECO:0000313" key="2">
    <source>
        <dbReference type="WBParaSite" id="GPUH_0000436001-mRNA-1"/>
    </source>
</evidence>
<dbReference type="WBParaSite" id="GPUH_0000436001-mRNA-1">
    <property type="protein sequence ID" value="GPUH_0000436001-mRNA-1"/>
    <property type="gene ID" value="GPUH_0000436001"/>
</dbReference>
<name>A0A183D6L2_9BILA</name>
<dbReference type="PANTHER" id="PTHR12984">
    <property type="entry name" value="SCY1-RELATED S/T PROTEIN KINASE-LIKE"/>
    <property type="match status" value="1"/>
</dbReference>
<accession>A0A183D6L2</accession>
<organism evidence="2">
    <name type="scientific">Gongylonema pulchrum</name>
    <dbReference type="NCBI Taxonomy" id="637853"/>
    <lineage>
        <taxon>Eukaryota</taxon>
        <taxon>Metazoa</taxon>
        <taxon>Ecdysozoa</taxon>
        <taxon>Nematoda</taxon>
        <taxon>Chromadorea</taxon>
        <taxon>Rhabditida</taxon>
        <taxon>Spirurina</taxon>
        <taxon>Spiruromorpha</taxon>
        <taxon>Spiruroidea</taxon>
        <taxon>Gongylonematidae</taxon>
        <taxon>Gongylonema</taxon>
    </lineage>
</organism>
<feature type="region of interest" description="Disordered" evidence="1">
    <location>
        <begin position="152"/>
        <end position="238"/>
    </location>
</feature>
<sequence>LFSVSGGDEQPGIRTNATICLGKIACYIDPSQRQRILINAFTRAFKDPFSPARIAAVVGLIATQQYYSLVEIANRILPALSPMTIDPDSMVRKQSFAALHGFIEKLEKASENPESIPELEAQVNAGGKSGLLSSDKVPRWAAWAVQSISGRFYKSPTPTQNPAVTENKEQTSENESAPEARPKSHESASKKHGDDGWGSLDDSTLSAESDEKWEDADDTVPKAKKTTDGWDDEWEGITATETKKSSVASLVDSKKSVPKKGGLKLKNAIKKPADEDDLDYALGIKQEPNLAANKLGTDGNSDKFAVNQNTVSSSWECDISSSGWDDFVTDSGLYRIMLFFFFVLSTHSFTNLSGLLQCLYHSAQ</sequence>
<dbReference type="InterPro" id="IPR011989">
    <property type="entry name" value="ARM-like"/>
</dbReference>
<reference evidence="2" key="1">
    <citation type="submission" date="2016-06" db="UniProtKB">
        <authorList>
            <consortium name="WormBaseParasite"/>
        </authorList>
    </citation>
    <scope>IDENTIFICATION</scope>
</reference>
<dbReference type="SUPFAM" id="SSF48371">
    <property type="entry name" value="ARM repeat"/>
    <property type="match status" value="1"/>
</dbReference>